<dbReference type="RefSeq" id="WP_153975424.1">
    <property type="nucleotide sequence ID" value="NZ_CP039268.1"/>
</dbReference>
<name>A0A6I6EG97_THETI</name>
<keyword evidence="3" id="KW-1185">Reference proteome</keyword>
<feature type="transmembrane region" description="Helical" evidence="1">
    <location>
        <begin position="21"/>
        <end position="44"/>
    </location>
</feature>
<reference evidence="2 3" key="1">
    <citation type="submission" date="2019-12" db="EMBL/GenBank/DDBJ databases">
        <title>The complete genome of the thermophilic, anoxygenic phototrophic gammaproteobacterium Thermochromatium tepidum.</title>
        <authorList>
            <person name="Sattley W.M."/>
            <person name="Swingley W.D."/>
            <person name="Burchell B.M."/>
            <person name="Gurbani S.A."/>
            <person name="Kujawa C.M."/>
            <person name="Nuccio D.A."/>
            <person name="Schladweiler J."/>
            <person name="Shaffer K.N."/>
            <person name="Stokes L.M."/>
            <person name="Touchman J.W."/>
            <person name="Blankenship R.E."/>
            <person name="Madigan M.T."/>
        </authorList>
    </citation>
    <scope>NUCLEOTIDE SEQUENCE [LARGE SCALE GENOMIC DNA]</scope>
    <source>
        <strain evidence="2 3">ATCC 43061</strain>
    </source>
</reference>
<evidence type="ECO:0000313" key="3">
    <source>
        <dbReference type="Proteomes" id="UP000426424"/>
    </source>
</evidence>
<dbReference type="KEGG" id="ttp:E6P07_09720"/>
<gene>
    <name evidence="2" type="ORF">E6P07_09720</name>
</gene>
<accession>A0A6I6EG97</accession>
<keyword evidence="1" id="KW-1133">Transmembrane helix</keyword>
<protein>
    <submittedName>
        <fullName evidence="2">Uncharacterized protein</fullName>
    </submittedName>
</protein>
<sequence length="68" mass="7823">MSPNLKNTAFLIIKRPVHRQLSEDTCMVQILIGIAIGIVIGWNWPQPAWARALQARFLKLVHLPERHD</sequence>
<organism evidence="2 3">
    <name type="scientific">Thermochromatium tepidum ATCC 43061</name>
    <dbReference type="NCBI Taxonomy" id="316276"/>
    <lineage>
        <taxon>Bacteria</taxon>
        <taxon>Pseudomonadati</taxon>
        <taxon>Pseudomonadota</taxon>
        <taxon>Gammaproteobacteria</taxon>
        <taxon>Chromatiales</taxon>
        <taxon>Chromatiaceae</taxon>
        <taxon>Thermochromatium</taxon>
    </lineage>
</organism>
<dbReference type="EMBL" id="CP039268">
    <property type="protein sequence ID" value="QGU33230.1"/>
    <property type="molecule type" value="Genomic_DNA"/>
</dbReference>
<keyword evidence="1" id="KW-0812">Transmembrane</keyword>
<dbReference type="Proteomes" id="UP000426424">
    <property type="component" value="Chromosome"/>
</dbReference>
<proteinExistence type="predicted"/>
<keyword evidence="1" id="KW-0472">Membrane</keyword>
<evidence type="ECO:0000313" key="2">
    <source>
        <dbReference type="EMBL" id="QGU33230.1"/>
    </source>
</evidence>
<evidence type="ECO:0000256" key="1">
    <source>
        <dbReference type="SAM" id="Phobius"/>
    </source>
</evidence>
<dbReference type="AlphaFoldDB" id="A0A6I6EG97"/>